<dbReference type="GO" id="GO:0005524">
    <property type="term" value="F:ATP binding"/>
    <property type="evidence" value="ECO:0007669"/>
    <property type="project" value="UniProtKB-UniRule"/>
</dbReference>
<reference evidence="16 17" key="1">
    <citation type="journal article" date="2016" name="Nat. Commun.">
        <title>Thousands of microbial genomes shed light on interconnected biogeochemical processes in an aquifer system.</title>
        <authorList>
            <person name="Anantharaman K."/>
            <person name="Brown C.T."/>
            <person name="Hug L.A."/>
            <person name="Sharon I."/>
            <person name="Castelle C.J."/>
            <person name="Probst A.J."/>
            <person name="Thomas B.C."/>
            <person name="Singh A."/>
            <person name="Wilkins M.J."/>
            <person name="Karaoz U."/>
            <person name="Brodie E.L."/>
            <person name="Williams K.H."/>
            <person name="Hubbard S.S."/>
            <person name="Banfield J.F."/>
        </authorList>
    </citation>
    <scope>NUCLEOTIDE SEQUENCE [LARGE SCALE GENOMIC DNA]</scope>
    <source>
        <strain evidence="17">RBG_16_55_9</strain>
    </source>
</reference>
<comment type="pathway">
    <text evidence="2 14">Cofactor biosynthesis; FMN biosynthesis; FMN from riboflavin (ATP route): step 1/1.</text>
</comment>
<keyword evidence="11" id="KW-0511">Multifunctional enzyme</keyword>
<evidence type="ECO:0000256" key="13">
    <source>
        <dbReference type="ARBA" id="ARBA00049494"/>
    </source>
</evidence>
<dbReference type="EMBL" id="MFGX01000023">
    <property type="protein sequence ID" value="OGF56909.1"/>
    <property type="molecule type" value="Genomic_DNA"/>
</dbReference>
<feature type="domain" description="Riboflavin kinase" evidence="15">
    <location>
        <begin position="170"/>
        <end position="296"/>
    </location>
</feature>
<evidence type="ECO:0000256" key="9">
    <source>
        <dbReference type="ARBA" id="ARBA00022827"/>
    </source>
</evidence>
<dbReference type="UniPathway" id="UPA00277">
    <property type="reaction ID" value="UER00407"/>
</dbReference>
<dbReference type="AlphaFoldDB" id="A0A1F5V0G2"/>
<comment type="pathway">
    <text evidence="1 14">Cofactor biosynthesis; FAD biosynthesis; FAD from FMN: step 1/1.</text>
</comment>
<name>A0A1F5V0G2_FRAXR</name>
<dbReference type="SUPFAM" id="SSF82114">
    <property type="entry name" value="Riboflavin kinase-like"/>
    <property type="match status" value="1"/>
</dbReference>
<keyword evidence="7 14" id="KW-0547">Nucleotide-binding</keyword>
<dbReference type="UniPathway" id="UPA00276">
    <property type="reaction ID" value="UER00406"/>
</dbReference>
<dbReference type="NCBIfam" id="TIGR00083">
    <property type="entry name" value="ribF"/>
    <property type="match status" value="1"/>
</dbReference>
<dbReference type="GO" id="GO:0009398">
    <property type="term" value="P:FMN biosynthetic process"/>
    <property type="evidence" value="ECO:0007669"/>
    <property type="project" value="UniProtKB-UniRule"/>
</dbReference>
<keyword evidence="10 14" id="KW-0067">ATP-binding</keyword>
<comment type="caution">
    <text evidence="16">The sequence shown here is derived from an EMBL/GenBank/DDBJ whole genome shotgun (WGS) entry which is preliminary data.</text>
</comment>
<dbReference type="InterPro" id="IPR023468">
    <property type="entry name" value="Riboflavin_kinase"/>
</dbReference>
<dbReference type="InterPro" id="IPR004821">
    <property type="entry name" value="Cyt_trans-like"/>
</dbReference>
<dbReference type="InterPro" id="IPR015864">
    <property type="entry name" value="FAD_synthase"/>
</dbReference>
<dbReference type="Pfam" id="PF06574">
    <property type="entry name" value="FAD_syn"/>
    <property type="match status" value="1"/>
</dbReference>
<dbReference type="SMART" id="SM00904">
    <property type="entry name" value="Flavokinase"/>
    <property type="match status" value="1"/>
</dbReference>
<keyword evidence="9 14" id="KW-0274">FAD</keyword>
<dbReference type="InterPro" id="IPR023465">
    <property type="entry name" value="Riboflavin_kinase_dom_sf"/>
</dbReference>
<evidence type="ECO:0000256" key="5">
    <source>
        <dbReference type="ARBA" id="ARBA00022679"/>
    </source>
</evidence>
<evidence type="ECO:0000259" key="15">
    <source>
        <dbReference type="SMART" id="SM00904"/>
    </source>
</evidence>
<dbReference type="FunFam" id="3.40.50.620:FF:000021">
    <property type="entry name" value="Riboflavin biosynthesis protein"/>
    <property type="match status" value="1"/>
</dbReference>
<comment type="catalytic activity">
    <reaction evidence="13 14">
        <text>FMN + ATP + H(+) = FAD + diphosphate</text>
        <dbReference type="Rhea" id="RHEA:17237"/>
        <dbReference type="ChEBI" id="CHEBI:15378"/>
        <dbReference type="ChEBI" id="CHEBI:30616"/>
        <dbReference type="ChEBI" id="CHEBI:33019"/>
        <dbReference type="ChEBI" id="CHEBI:57692"/>
        <dbReference type="ChEBI" id="CHEBI:58210"/>
        <dbReference type="EC" id="2.7.7.2"/>
    </reaction>
</comment>
<dbReference type="PANTHER" id="PTHR22749:SF6">
    <property type="entry name" value="RIBOFLAVIN KINASE"/>
    <property type="match status" value="1"/>
</dbReference>
<dbReference type="PANTHER" id="PTHR22749">
    <property type="entry name" value="RIBOFLAVIN KINASE/FMN ADENYLYLTRANSFERASE"/>
    <property type="match status" value="1"/>
</dbReference>
<keyword evidence="5 14" id="KW-0808">Transferase</keyword>
<protein>
    <recommendedName>
        <fullName evidence="14">Riboflavin biosynthesis protein</fullName>
    </recommendedName>
    <domain>
        <recommendedName>
            <fullName evidence="14">Riboflavin kinase</fullName>
            <ecNumber evidence="14">2.7.1.26</ecNumber>
        </recommendedName>
        <alternativeName>
            <fullName evidence="14">Flavokinase</fullName>
        </alternativeName>
    </domain>
    <domain>
        <recommendedName>
            <fullName evidence="14">FMN adenylyltransferase</fullName>
            <ecNumber evidence="14">2.7.7.2</ecNumber>
        </recommendedName>
        <alternativeName>
            <fullName evidence="14">FAD pyrophosphorylase</fullName>
        </alternativeName>
        <alternativeName>
            <fullName evidence="14">FAD synthase</fullName>
        </alternativeName>
    </domain>
</protein>
<dbReference type="Gene3D" id="2.40.30.30">
    <property type="entry name" value="Riboflavin kinase-like"/>
    <property type="match status" value="1"/>
</dbReference>
<accession>A0A1F5V0G2</accession>
<evidence type="ECO:0000256" key="6">
    <source>
        <dbReference type="ARBA" id="ARBA00022695"/>
    </source>
</evidence>
<dbReference type="GO" id="GO:0008531">
    <property type="term" value="F:riboflavin kinase activity"/>
    <property type="evidence" value="ECO:0007669"/>
    <property type="project" value="UniProtKB-UniRule"/>
</dbReference>
<dbReference type="EC" id="2.7.7.2" evidence="14"/>
<dbReference type="NCBIfam" id="NF004162">
    <property type="entry name" value="PRK05627.1-5"/>
    <property type="match status" value="1"/>
</dbReference>
<keyword evidence="3 14" id="KW-0285">Flavoprotein</keyword>
<dbReference type="STRING" id="1817864.A2Z21_07345"/>
<evidence type="ECO:0000256" key="7">
    <source>
        <dbReference type="ARBA" id="ARBA00022741"/>
    </source>
</evidence>
<evidence type="ECO:0000256" key="14">
    <source>
        <dbReference type="PIRNR" id="PIRNR004491"/>
    </source>
</evidence>
<dbReference type="InterPro" id="IPR002606">
    <property type="entry name" value="Riboflavin_kinase_bac"/>
</dbReference>
<evidence type="ECO:0000256" key="10">
    <source>
        <dbReference type="ARBA" id="ARBA00022840"/>
    </source>
</evidence>
<dbReference type="Pfam" id="PF01687">
    <property type="entry name" value="Flavokinase"/>
    <property type="match status" value="1"/>
</dbReference>
<dbReference type="InterPro" id="IPR015865">
    <property type="entry name" value="Riboflavin_kinase_bac/euk"/>
</dbReference>
<evidence type="ECO:0000313" key="16">
    <source>
        <dbReference type="EMBL" id="OGF56909.1"/>
    </source>
</evidence>
<dbReference type="Gene3D" id="3.40.50.620">
    <property type="entry name" value="HUPs"/>
    <property type="match status" value="1"/>
</dbReference>
<comment type="similarity">
    <text evidence="14">Belongs to the ribF family.</text>
</comment>
<keyword evidence="8 14" id="KW-0418">Kinase</keyword>
<dbReference type="Proteomes" id="UP000179157">
    <property type="component" value="Unassembled WGS sequence"/>
</dbReference>
<comment type="catalytic activity">
    <reaction evidence="12 14">
        <text>riboflavin + ATP = FMN + ADP + H(+)</text>
        <dbReference type="Rhea" id="RHEA:14357"/>
        <dbReference type="ChEBI" id="CHEBI:15378"/>
        <dbReference type="ChEBI" id="CHEBI:30616"/>
        <dbReference type="ChEBI" id="CHEBI:57986"/>
        <dbReference type="ChEBI" id="CHEBI:58210"/>
        <dbReference type="ChEBI" id="CHEBI:456216"/>
        <dbReference type="EC" id="2.7.1.26"/>
    </reaction>
</comment>
<proteinExistence type="inferred from homology"/>
<dbReference type="GO" id="GO:0003919">
    <property type="term" value="F:FMN adenylyltransferase activity"/>
    <property type="evidence" value="ECO:0007669"/>
    <property type="project" value="UniProtKB-UniRule"/>
</dbReference>
<dbReference type="PIRSF" id="PIRSF004491">
    <property type="entry name" value="FAD_Synth"/>
    <property type="match status" value="1"/>
</dbReference>
<gene>
    <name evidence="16" type="ORF">A2Z21_07345</name>
</gene>
<dbReference type="CDD" id="cd02064">
    <property type="entry name" value="FAD_synthetase_N"/>
    <property type="match status" value="1"/>
</dbReference>
<evidence type="ECO:0000256" key="1">
    <source>
        <dbReference type="ARBA" id="ARBA00004726"/>
    </source>
</evidence>
<dbReference type="SUPFAM" id="SSF52374">
    <property type="entry name" value="Nucleotidylyl transferase"/>
    <property type="match status" value="1"/>
</dbReference>
<dbReference type="GO" id="GO:0009231">
    <property type="term" value="P:riboflavin biosynthetic process"/>
    <property type="evidence" value="ECO:0007669"/>
    <property type="project" value="InterPro"/>
</dbReference>
<organism evidence="16 17">
    <name type="scientific">Fraserbacteria sp. (strain RBG_16_55_9)</name>
    <dbReference type="NCBI Taxonomy" id="1817864"/>
    <lineage>
        <taxon>Bacteria</taxon>
        <taxon>Candidatus Fraseribacteriota</taxon>
    </lineage>
</organism>
<dbReference type="NCBIfam" id="TIGR00125">
    <property type="entry name" value="cyt_tran_rel"/>
    <property type="match status" value="1"/>
</dbReference>
<evidence type="ECO:0000313" key="17">
    <source>
        <dbReference type="Proteomes" id="UP000179157"/>
    </source>
</evidence>
<evidence type="ECO:0000256" key="11">
    <source>
        <dbReference type="ARBA" id="ARBA00023268"/>
    </source>
</evidence>
<dbReference type="InterPro" id="IPR014729">
    <property type="entry name" value="Rossmann-like_a/b/a_fold"/>
</dbReference>
<keyword evidence="4 14" id="KW-0288">FMN</keyword>
<dbReference type="GO" id="GO:0006747">
    <property type="term" value="P:FAD biosynthetic process"/>
    <property type="evidence" value="ECO:0007669"/>
    <property type="project" value="UniProtKB-UniRule"/>
</dbReference>
<evidence type="ECO:0000256" key="2">
    <source>
        <dbReference type="ARBA" id="ARBA00005201"/>
    </source>
</evidence>
<evidence type="ECO:0000256" key="4">
    <source>
        <dbReference type="ARBA" id="ARBA00022643"/>
    </source>
</evidence>
<dbReference type="EC" id="2.7.1.26" evidence="14"/>
<evidence type="ECO:0000256" key="12">
    <source>
        <dbReference type="ARBA" id="ARBA00047880"/>
    </source>
</evidence>
<keyword evidence="6 14" id="KW-0548">Nucleotidyltransferase</keyword>
<sequence length="300" mass="33476">MADTRPHSAITIGTFDGIHLGHRALLQRTREIAKGHELKSLAVTFPRPPQNYLGRPKQLLMPSEKRIALLAQYVDQVVVIEFPEIQWLSPREFVTGILCERLRAAAVVVGRNFRFGRSRKGNVSTLVELGSELGLDVQIVDPVLVNGEQVSSTAIRKAIQLGDIEQATRLLGDPPQLWGKVIRGEGQGRALGFPTANLSVDPELLMPGEGIYAARVFYRNESRAGSLYIGRRPTFNGTRTSVEVHILEADSDKELYGEELAVQLFTRLRGEKRFASAEELQAQIRTDVEATREFFSRKSF</sequence>
<evidence type="ECO:0000256" key="8">
    <source>
        <dbReference type="ARBA" id="ARBA00022777"/>
    </source>
</evidence>
<evidence type="ECO:0000256" key="3">
    <source>
        <dbReference type="ARBA" id="ARBA00022630"/>
    </source>
</evidence>